<proteinExistence type="predicted"/>
<dbReference type="OrthoDB" id="8549628at2"/>
<organism evidence="2 3">
    <name type="scientific">Nitrosomonas oligotropha</name>
    <dbReference type="NCBI Taxonomy" id="42354"/>
    <lineage>
        <taxon>Bacteria</taxon>
        <taxon>Pseudomonadati</taxon>
        <taxon>Pseudomonadota</taxon>
        <taxon>Betaproteobacteria</taxon>
        <taxon>Nitrosomonadales</taxon>
        <taxon>Nitrosomonadaceae</taxon>
        <taxon>Nitrosomonas</taxon>
    </lineage>
</organism>
<protein>
    <submittedName>
        <fullName evidence="2">Uncharacterized protein</fullName>
    </submittedName>
</protein>
<reference evidence="3" key="1">
    <citation type="submission" date="2016-10" db="EMBL/GenBank/DDBJ databases">
        <authorList>
            <person name="Varghese N."/>
            <person name="Submissions S."/>
        </authorList>
    </citation>
    <scope>NUCLEOTIDE SEQUENCE [LARGE SCALE GENOMIC DNA]</scope>
    <source>
        <strain evidence="3">Nm76</strain>
    </source>
</reference>
<feature type="transmembrane region" description="Helical" evidence="1">
    <location>
        <begin position="7"/>
        <end position="33"/>
    </location>
</feature>
<gene>
    <name evidence="2" type="ORF">SAMN05216333_10558</name>
</gene>
<sequence length="83" mass="8989">MKMSQFIFVTAIKICFVVFGIIPLVSVILFGALPALPQIHSVVGWVGLEVMSGSILFLSYLAVAMLYIVSKNKAHFSSVKVTA</sequence>
<dbReference type="EMBL" id="FODO01000005">
    <property type="protein sequence ID" value="SEO15390.1"/>
    <property type="molecule type" value="Genomic_DNA"/>
</dbReference>
<feature type="transmembrane region" description="Helical" evidence="1">
    <location>
        <begin position="45"/>
        <end position="69"/>
    </location>
</feature>
<dbReference type="Proteomes" id="UP000198814">
    <property type="component" value="Unassembled WGS sequence"/>
</dbReference>
<evidence type="ECO:0000313" key="2">
    <source>
        <dbReference type="EMBL" id="SEO15390.1"/>
    </source>
</evidence>
<keyword evidence="1" id="KW-1133">Transmembrane helix</keyword>
<name>A0A1H8MDQ2_9PROT</name>
<keyword evidence="1" id="KW-0472">Membrane</keyword>
<evidence type="ECO:0000256" key="1">
    <source>
        <dbReference type="SAM" id="Phobius"/>
    </source>
</evidence>
<keyword evidence="3" id="KW-1185">Reference proteome</keyword>
<accession>A0A1H8MDQ2</accession>
<evidence type="ECO:0000313" key="3">
    <source>
        <dbReference type="Proteomes" id="UP000198814"/>
    </source>
</evidence>
<dbReference type="AlphaFoldDB" id="A0A1H8MDQ2"/>
<dbReference type="RefSeq" id="WP_090316934.1">
    <property type="nucleotide sequence ID" value="NZ_FNOE01000005.1"/>
</dbReference>
<keyword evidence="1" id="KW-0812">Transmembrane</keyword>